<dbReference type="InterPro" id="IPR029025">
    <property type="entry name" value="T3SS_substrate_exporter_C"/>
</dbReference>
<dbReference type="Pfam" id="PF01312">
    <property type="entry name" value="Bac_export_2"/>
    <property type="match status" value="1"/>
</dbReference>
<dbReference type="InterPro" id="IPR006135">
    <property type="entry name" value="T3SS_substrate_exporter"/>
</dbReference>
<comment type="caution">
    <text evidence="4">The sequence shown here is derived from an EMBL/GenBank/DDBJ whole genome shotgun (WGS) entry which is preliminary data.</text>
</comment>
<dbReference type="Gene3D" id="6.10.250.2080">
    <property type="match status" value="1"/>
</dbReference>
<keyword evidence="3" id="KW-0472">Membrane</keyword>
<proteinExistence type="inferred from homology"/>
<dbReference type="PRINTS" id="PR00950">
    <property type="entry name" value="TYPE3IMSPROT"/>
</dbReference>
<keyword evidence="4" id="KW-0969">Cilium</keyword>
<keyword evidence="3" id="KW-1133">Transmembrane helix</keyword>
<dbReference type="EMBL" id="JBBLZC010000020">
    <property type="protein sequence ID" value="MEK0084998.1"/>
    <property type="molecule type" value="Genomic_DNA"/>
</dbReference>
<keyword evidence="4" id="KW-0966">Cell projection</keyword>
<feature type="transmembrane region" description="Helical" evidence="3">
    <location>
        <begin position="90"/>
        <end position="113"/>
    </location>
</feature>
<feature type="transmembrane region" description="Helical" evidence="3">
    <location>
        <begin position="188"/>
        <end position="214"/>
    </location>
</feature>
<dbReference type="Gene3D" id="3.40.1690.10">
    <property type="entry name" value="secretion proteins EscU"/>
    <property type="match status" value="1"/>
</dbReference>
<gene>
    <name evidence="4" type="ORF">U1T56_17730</name>
</gene>
<evidence type="ECO:0000313" key="4">
    <source>
        <dbReference type="EMBL" id="MEK0084998.1"/>
    </source>
</evidence>
<dbReference type="PANTHER" id="PTHR30531">
    <property type="entry name" value="FLAGELLAR BIOSYNTHETIC PROTEIN FLHB"/>
    <property type="match status" value="1"/>
</dbReference>
<accession>A0ABU8XUW8</accession>
<protein>
    <submittedName>
        <fullName evidence="4">Flagellar type III secretion system protein FlhB</fullName>
    </submittedName>
</protein>
<keyword evidence="4" id="KW-0282">Flagellum</keyword>
<sequence>MAEEGAPRDERTEEATPHRLEEARRRGNVPFSREPAQVLILLAALVWAGWILPDAGPRFLVRLAELLDRAGEIDLDGSAAAMRLLLDPGFAALGLLAPFLVLTVLAPWLSAFAQRSVVLTGEKLAPDLARLDPLAGLKRLASARNLVEFAKSTLKVAAAAAVVVLVLRREVGAILQTGTAPPAEALALLVRLVVRVLAAVLGLSVVIGAIDVLWQHLSWRRSLMMTRQELKDELKSTEGNPEIKARLRQLQRERSRRRMLADVPRAAVVVTNPTHFAVALGYDAQKEPVPRVLAKGKDAMALKIRRIAEDAKVPVVEDPPVARMLHASLEIGDIIRPEHYKAVASIIGFVLGRRRRDGSARAQSNP</sequence>
<dbReference type="Proteomes" id="UP001375743">
    <property type="component" value="Unassembled WGS sequence"/>
</dbReference>
<organism evidence="4 5">
    <name type="scientific">Benzoatithermus flavus</name>
    <dbReference type="NCBI Taxonomy" id="3108223"/>
    <lineage>
        <taxon>Bacteria</taxon>
        <taxon>Pseudomonadati</taxon>
        <taxon>Pseudomonadota</taxon>
        <taxon>Alphaproteobacteria</taxon>
        <taxon>Geminicoccales</taxon>
        <taxon>Geminicoccaceae</taxon>
        <taxon>Benzoatithermus</taxon>
    </lineage>
</organism>
<name>A0ABU8XUW8_9PROT</name>
<dbReference type="RefSeq" id="WP_418160846.1">
    <property type="nucleotide sequence ID" value="NZ_JBBLZC010000020.1"/>
</dbReference>
<evidence type="ECO:0000256" key="1">
    <source>
        <dbReference type="ARBA" id="ARBA00010690"/>
    </source>
</evidence>
<evidence type="ECO:0000256" key="3">
    <source>
        <dbReference type="SAM" id="Phobius"/>
    </source>
</evidence>
<feature type="compositionally biased region" description="Basic and acidic residues" evidence="2">
    <location>
        <begin position="1"/>
        <end position="25"/>
    </location>
</feature>
<evidence type="ECO:0000256" key="2">
    <source>
        <dbReference type="SAM" id="MobiDB-lite"/>
    </source>
</evidence>
<evidence type="ECO:0000313" key="5">
    <source>
        <dbReference type="Proteomes" id="UP001375743"/>
    </source>
</evidence>
<feature type="transmembrane region" description="Helical" evidence="3">
    <location>
        <begin position="35"/>
        <end position="52"/>
    </location>
</feature>
<comment type="similarity">
    <text evidence="1">Belongs to the type III secretion exporter family.</text>
</comment>
<keyword evidence="3" id="KW-0812">Transmembrane</keyword>
<feature type="region of interest" description="Disordered" evidence="2">
    <location>
        <begin position="1"/>
        <end position="26"/>
    </location>
</feature>
<dbReference type="SUPFAM" id="SSF160544">
    <property type="entry name" value="EscU C-terminal domain-like"/>
    <property type="match status" value="1"/>
</dbReference>
<dbReference type="PANTHER" id="PTHR30531:SF12">
    <property type="entry name" value="FLAGELLAR BIOSYNTHETIC PROTEIN FLHB"/>
    <property type="match status" value="1"/>
</dbReference>
<reference evidence="4 5" key="1">
    <citation type="submission" date="2024-01" db="EMBL/GenBank/DDBJ databases">
        <title>Multi-omics insights into the function and evolution of sodium benzoate biodegradation pathways in Benzoatithermus flavus gen. nov., sp. nov. from hot spring.</title>
        <authorList>
            <person name="Hu C.-J."/>
            <person name="Li W.-J."/>
        </authorList>
    </citation>
    <scope>NUCLEOTIDE SEQUENCE [LARGE SCALE GENOMIC DNA]</scope>
    <source>
        <strain evidence="4 5">SYSU G07066</strain>
    </source>
</reference>
<keyword evidence="5" id="KW-1185">Reference proteome</keyword>